<dbReference type="AlphaFoldDB" id="F3GL17"/>
<evidence type="ECO:0000313" key="2">
    <source>
        <dbReference type="Proteomes" id="UP000004986"/>
    </source>
</evidence>
<name>F3GL17_PSESJ</name>
<organism evidence="1 2">
    <name type="scientific">Pseudomonas syringae pv. pisi str. 1704B</name>
    <dbReference type="NCBI Taxonomy" id="629263"/>
    <lineage>
        <taxon>Bacteria</taxon>
        <taxon>Pseudomonadati</taxon>
        <taxon>Pseudomonadota</taxon>
        <taxon>Gammaproteobacteria</taxon>
        <taxon>Pseudomonadales</taxon>
        <taxon>Pseudomonadaceae</taxon>
        <taxon>Pseudomonas</taxon>
        <taxon>Pseudomonas syringae</taxon>
    </lineage>
</organism>
<accession>F3GL17</accession>
<reference evidence="1 2" key="1">
    <citation type="journal article" date="2011" name="PLoS Pathog.">
        <title>Dynamic evolution of pathogenicity revealed by sequencing and comparative genomics of 19 Pseudomonas syringae isolates.</title>
        <authorList>
            <person name="Baltrus D.A."/>
            <person name="Nishimura M.T."/>
            <person name="Romanchuk A."/>
            <person name="Chang J.H."/>
            <person name="Mukhtar M.S."/>
            <person name="Cherkis K."/>
            <person name="Roach J."/>
            <person name="Grant S.R."/>
            <person name="Jones C.D."/>
            <person name="Dangl J.L."/>
        </authorList>
    </citation>
    <scope>NUCLEOTIDE SEQUENCE [LARGE SCALE GENOMIC DNA]</scope>
    <source>
        <strain evidence="1 2">1704B</strain>
    </source>
</reference>
<protein>
    <submittedName>
        <fullName evidence="1">Uncharacterized protein</fullName>
    </submittedName>
</protein>
<keyword evidence="2" id="KW-1185">Reference proteome</keyword>
<gene>
    <name evidence="1" type="ORF">PSYPI_38057</name>
</gene>
<dbReference type="Proteomes" id="UP000004986">
    <property type="component" value="Unassembled WGS sequence"/>
</dbReference>
<evidence type="ECO:0000313" key="1">
    <source>
        <dbReference type="EMBL" id="EGH47770.1"/>
    </source>
</evidence>
<dbReference type="EMBL" id="AEAI01002504">
    <property type="protein sequence ID" value="EGH47770.1"/>
    <property type="molecule type" value="Genomic_DNA"/>
</dbReference>
<dbReference type="HOGENOM" id="CLU_2364688_0_0_6"/>
<feature type="non-terminal residue" evidence="1">
    <location>
        <position position="1"/>
    </location>
</feature>
<comment type="caution">
    <text evidence="1">The sequence shown here is derived from an EMBL/GenBank/DDBJ whole genome shotgun (WGS) entry which is preliminary data.</text>
</comment>
<proteinExistence type="predicted"/>
<sequence>RPFRLQAVTLSRAVFRTGDKILDNGLEEPRVKFSSPDPIIRREALERLWDAFERLKSLADADKKRLISMILDATASEPAFRTMLNFEAKQLTDNG</sequence>